<proteinExistence type="predicted"/>
<name>A0ABD1SI77_9LAMI</name>
<keyword evidence="2" id="KW-1185">Reference proteome</keyword>
<reference evidence="2" key="1">
    <citation type="submission" date="2024-07" db="EMBL/GenBank/DDBJ databases">
        <title>Two chromosome-level genome assemblies of Korean endemic species Abeliophyllum distichum and Forsythia ovata (Oleaceae).</title>
        <authorList>
            <person name="Jang H."/>
        </authorList>
    </citation>
    <scope>NUCLEOTIDE SEQUENCE [LARGE SCALE GENOMIC DNA]</scope>
</reference>
<organism evidence="1 2">
    <name type="scientific">Forsythia ovata</name>
    <dbReference type="NCBI Taxonomy" id="205694"/>
    <lineage>
        <taxon>Eukaryota</taxon>
        <taxon>Viridiplantae</taxon>
        <taxon>Streptophyta</taxon>
        <taxon>Embryophyta</taxon>
        <taxon>Tracheophyta</taxon>
        <taxon>Spermatophyta</taxon>
        <taxon>Magnoliopsida</taxon>
        <taxon>eudicotyledons</taxon>
        <taxon>Gunneridae</taxon>
        <taxon>Pentapetalae</taxon>
        <taxon>asterids</taxon>
        <taxon>lamiids</taxon>
        <taxon>Lamiales</taxon>
        <taxon>Oleaceae</taxon>
        <taxon>Forsythieae</taxon>
        <taxon>Forsythia</taxon>
    </lineage>
</organism>
<gene>
    <name evidence="1" type="ORF">Fot_34284</name>
</gene>
<accession>A0ABD1SI77</accession>
<evidence type="ECO:0000313" key="2">
    <source>
        <dbReference type="Proteomes" id="UP001604277"/>
    </source>
</evidence>
<sequence>MLSSSKLGFALSPRIRGHEHGSLADSGLYPETSELFEHSMVRPQQSIADTPINSSSLLSYLNQAESMTLECTSTACCLANVRHLLNNLRSGNPLNIAHCSRYNPDLSN</sequence>
<protein>
    <submittedName>
        <fullName evidence="1">Uncharacterized protein</fullName>
    </submittedName>
</protein>
<dbReference type="Proteomes" id="UP001604277">
    <property type="component" value="Unassembled WGS sequence"/>
</dbReference>
<dbReference type="AlphaFoldDB" id="A0ABD1SI77"/>
<comment type="caution">
    <text evidence="1">The sequence shown here is derived from an EMBL/GenBank/DDBJ whole genome shotgun (WGS) entry which is preliminary data.</text>
</comment>
<evidence type="ECO:0000313" key="1">
    <source>
        <dbReference type="EMBL" id="KAL2500436.1"/>
    </source>
</evidence>
<dbReference type="EMBL" id="JBFOLJ010000010">
    <property type="protein sequence ID" value="KAL2500436.1"/>
    <property type="molecule type" value="Genomic_DNA"/>
</dbReference>